<dbReference type="SUPFAM" id="SSF56655">
    <property type="entry name" value="Carbohydrate phosphatase"/>
    <property type="match status" value="1"/>
</dbReference>
<dbReference type="Gene3D" id="3.30.540.10">
    <property type="entry name" value="Fructose-1,6-Bisphosphatase, subunit A, domain 1"/>
    <property type="match status" value="1"/>
</dbReference>
<evidence type="ECO:0000313" key="3">
    <source>
        <dbReference type="Proteomes" id="UP000325787"/>
    </source>
</evidence>
<dbReference type="EMBL" id="CP034550">
    <property type="protein sequence ID" value="QFZ21361.1"/>
    <property type="molecule type" value="Genomic_DNA"/>
</dbReference>
<dbReference type="KEGG" id="ssyi:EKG83_31755"/>
<dbReference type="Pfam" id="PF00459">
    <property type="entry name" value="Inositol_P"/>
    <property type="match status" value="1"/>
</dbReference>
<name>A0A5Q0H535_SACSY</name>
<dbReference type="AlphaFoldDB" id="A0A5Q0H535"/>
<dbReference type="Proteomes" id="UP000325787">
    <property type="component" value="Chromosome"/>
</dbReference>
<dbReference type="Gene3D" id="3.40.190.80">
    <property type="match status" value="1"/>
</dbReference>
<accession>A0A5Q0H535</accession>
<dbReference type="GO" id="GO:0007165">
    <property type="term" value="P:signal transduction"/>
    <property type="evidence" value="ECO:0007669"/>
    <property type="project" value="TreeGrafter"/>
</dbReference>
<reference evidence="3" key="1">
    <citation type="journal article" date="2021" name="Curr. Microbiol.">
        <title>Complete genome of nocamycin-producing strain Saccharothrix syringae NRRL B-16468 reveals the biosynthetic potential for secondary metabolites.</title>
        <authorList>
            <person name="Mo X."/>
            <person name="Yang S."/>
        </authorList>
    </citation>
    <scope>NUCLEOTIDE SEQUENCE [LARGE SCALE GENOMIC DNA]</scope>
    <source>
        <strain evidence="3">ATCC 51364 / DSM 43886 / JCM 6844 / KCTC 9398 / NBRC 14523 / NRRL B-16468 / INA 2240</strain>
    </source>
</reference>
<evidence type="ECO:0000256" key="1">
    <source>
        <dbReference type="PIRSR" id="PIRSR600760-2"/>
    </source>
</evidence>
<keyword evidence="1" id="KW-0479">Metal-binding</keyword>
<protein>
    <submittedName>
        <fullName evidence="2">Inositol monophosphatase family protein</fullName>
    </submittedName>
</protein>
<dbReference type="CDD" id="cd01641">
    <property type="entry name" value="Bacterial_IMPase_like_1"/>
    <property type="match status" value="1"/>
</dbReference>
<dbReference type="GO" id="GO:0046872">
    <property type="term" value="F:metal ion binding"/>
    <property type="evidence" value="ECO:0007669"/>
    <property type="project" value="UniProtKB-KW"/>
</dbReference>
<keyword evidence="3" id="KW-1185">Reference proteome</keyword>
<dbReference type="OrthoDB" id="9772456at2"/>
<proteinExistence type="predicted"/>
<dbReference type="PANTHER" id="PTHR20854:SF4">
    <property type="entry name" value="INOSITOL-1-MONOPHOSPHATASE-RELATED"/>
    <property type="match status" value="1"/>
</dbReference>
<feature type="binding site" evidence="1">
    <location>
        <position position="86"/>
    </location>
    <ligand>
        <name>Mg(2+)</name>
        <dbReference type="ChEBI" id="CHEBI:18420"/>
        <label>1</label>
        <note>catalytic</note>
    </ligand>
</feature>
<feature type="binding site" evidence="1">
    <location>
        <position position="70"/>
    </location>
    <ligand>
        <name>Mg(2+)</name>
        <dbReference type="ChEBI" id="CHEBI:18420"/>
        <label>1</label>
        <note>catalytic</note>
    </ligand>
</feature>
<dbReference type="PANTHER" id="PTHR20854">
    <property type="entry name" value="INOSITOL MONOPHOSPHATASE"/>
    <property type="match status" value="1"/>
</dbReference>
<evidence type="ECO:0000313" key="2">
    <source>
        <dbReference type="EMBL" id="QFZ21361.1"/>
    </source>
</evidence>
<dbReference type="InterPro" id="IPR000760">
    <property type="entry name" value="Inositol_monophosphatase-like"/>
</dbReference>
<organism evidence="2 3">
    <name type="scientific">Saccharothrix syringae</name>
    <name type="common">Nocardiopsis syringae</name>
    <dbReference type="NCBI Taxonomy" id="103733"/>
    <lineage>
        <taxon>Bacteria</taxon>
        <taxon>Bacillati</taxon>
        <taxon>Actinomycetota</taxon>
        <taxon>Actinomycetes</taxon>
        <taxon>Pseudonocardiales</taxon>
        <taxon>Pseudonocardiaceae</taxon>
        <taxon>Saccharothrix</taxon>
    </lineage>
</organism>
<sequence length="258" mass="27626">MADTSTAELIRFAERLADESRHLLGRAVAEPASVDTKADNSFVTATDRAIETRLRELIAHHYPDHGVLGEEFGSHDLDAEFVWVLDPLDGTAPFIAGIPVYGTLIGLSRRGRPWLGVLDYPATGDRWVGESGVFATRNDVPVRTRPCADLATALATCSNPDFFQPQEHAAFATVRDAVRYTLYGASSYAYGMLAAGRTDLAVDSGLKVYDVFAPAAVISGAGGIVTEWSGAELHLGSRSRVLAAGDLVLHGEVVDLLN</sequence>
<gene>
    <name evidence="2" type="ORF">EKG83_31755</name>
</gene>
<dbReference type="RefSeq" id="WP_033429237.1">
    <property type="nucleotide sequence ID" value="NZ_CP034550.1"/>
</dbReference>
<comment type="cofactor">
    <cofactor evidence="1">
        <name>Mg(2+)</name>
        <dbReference type="ChEBI" id="CHEBI:18420"/>
    </cofactor>
</comment>
<dbReference type="GO" id="GO:0006020">
    <property type="term" value="P:inositol metabolic process"/>
    <property type="evidence" value="ECO:0007669"/>
    <property type="project" value="TreeGrafter"/>
</dbReference>
<feature type="binding site" evidence="1">
    <location>
        <position position="89"/>
    </location>
    <ligand>
        <name>Mg(2+)</name>
        <dbReference type="ChEBI" id="CHEBI:18420"/>
        <label>1</label>
        <note>catalytic</note>
    </ligand>
</feature>
<feature type="binding site" evidence="1">
    <location>
        <position position="88"/>
    </location>
    <ligand>
        <name>Mg(2+)</name>
        <dbReference type="ChEBI" id="CHEBI:18420"/>
        <label>1</label>
        <note>catalytic</note>
    </ligand>
</feature>
<keyword evidence="1" id="KW-0460">Magnesium</keyword>
<dbReference type="PRINTS" id="PR00377">
    <property type="entry name" value="IMPHPHTASES"/>
</dbReference>
<dbReference type="GO" id="GO:0008934">
    <property type="term" value="F:inositol monophosphate 1-phosphatase activity"/>
    <property type="evidence" value="ECO:0007669"/>
    <property type="project" value="TreeGrafter"/>
</dbReference>
<feature type="binding site" evidence="1">
    <location>
        <position position="210"/>
    </location>
    <ligand>
        <name>Mg(2+)</name>
        <dbReference type="ChEBI" id="CHEBI:18420"/>
        <label>1</label>
        <note>catalytic</note>
    </ligand>
</feature>